<dbReference type="EMBL" id="LR215039">
    <property type="protein sequence ID" value="VEU76019.1"/>
    <property type="molecule type" value="Genomic_DNA"/>
</dbReference>
<evidence type="ECO:0000256" key="4">
    <source>
        <dbReference type="ARBA" id="ARBA00023136"/>
    </source>
</evidence>
<evidence type="ECO:0000256" key="5">
    <source>
        <dbReference type="SAM" id="Phobius"/>
    </source>
</evidence>
<evidence type="ECO:0000256" key="3">
    <source>
        <dbReference type="ARBA" id="ARBA00022989"/>
    </source>
</evidence>
<dbReference type="GO" id="GO:0016020">
    <property type="term" value="C:membrane"/>
    <property type="evidence" value="ECO:0007669"/>
    <property type="project" value="UniProtKB-SubCell"/>
</dbReference>
<keyword evidence="7" id="KW-1185">Reference proteome</keyword>
<keyword evidence="2 5" id="KW-0812">Transmembrane</keyword>
<keyword evidence="4 5" id="KW-0472">Membrane</keyword>
<gene>
    <name evidence="6" type="ORF">NCTC10179_00181</name>
</gene>
<feature type="transmembrane region" description="Helical" evidence="5">
    <location>
        <begin position="58"/>
        <end position="77"/>
    </location>
</feature>
<feature type="transmembrane region" description="Helical" evidence="5">
    <location>
        <begin position="224"/>
        <end position="244"/>
    </location>
</feature>
<evidence type="ECO:0000313" key="7">
    <source>
        <dbReference type="Proteomes" id="UP000289497"/>
    </source>
</evidence>
<dbReference type="Proteomes" id="UP000289497">
    <property type="component" value="Chromosome"/>
</dbReference>
<dbReference type="PANTHER" id="PTHR16950">
    <property type="entry name" value="ZINC TRANSPORTER SLC39A7 HISTIDINE-RICH MEMBRANE PROTEIN KE4"/>
    <property type="match status" value="1"/>
</dbReference>
<keyword evidence="3 5" id="KW-1133">Transmembrane helix</keyword>
<name>A0A449B629_9BACT</name>
<proteinExistence type="predicted"/>
<feature type="transmembrane region" description="Helical" evidence="5">
    <location>
        <begin position="256"/>
        <end position="277"/>
    </location>
</feature>
<comment type="subcellular location">
    <subcellularLocation>
        <location evidence="1">Membrane</location>
        <topology evidence="1">Multi-pass membrane protein</topology>
    </subcellularLocation>
</comment>
<dbReference type="PANTHER" id="PTHR16950:SF16">
    <property type="entry name" value="ZINC TRANSPORTER ZIP13"/>
    <property type="match status" value="1"/>
</dbReference>
<feature type="transmembrane region" description="Helical" evidence="5">
    <location>
        <begin position="20"/>
        <end position="46"/>
    </location>
</feature>
<evidence type="ECO:0000313" key="6">
    <source>
        <dbReference type="EMBL" id="VEU76019.1"/>
    </source>
</evidence>
<sequence length="345" mass="39746">MNEFLNQLYTNLWILTGNSGAAKFIIVLIFLLILLLIPVVISVFFPLLKNKLSNRSKVYLYAFTTGFFIVMSTFGFMRESLEISSTSSNALAIPFNWQHRELYVYAYNILLVGGGVIFGILSAFFIKYVISYQINKKLMGNKKLRVFVHEHSDESGHKHTHEHPDHIFNSQDNAVVIEKTLTDKVEAKLKVIALILLLTHRIPEGLLLGYNINLMLNNQTNSLSFVFLLSLILHLIPEEIVFYYRLRDSGFSKWSSLFISLLGLFLFLPFMLIGAFAGDFISGIWELRSFIYAFIGGIFLFTSLVEFFPEFYHHNMDKNRWFSVIVMLFLGVIFAVILLSIHTHR</sequence>
<feature type="transmembrane region" description="Helical" evidence="5">
    <location>
        <begin position="105"/>
        <end position="130"/>
    </location>
</feature>
<accession>A0A449B629</accession>
<evidence type="ECO:0000256" key="2">
    <source>
        <dbReference type="ARBA" id="ARBA00022692"/>
    </source>
</evidence>
<dbReference type="GO" id="GO:0046873">
    <property type="term" value="F:metal ion transmembrane transporter activity"/>
    <property type="evidence" value="ECO:0007669"/>
    <property type="project" value="InterPro"/>
</dbReference>
<evidence type="ECO:0000256" key="1">
    <source>
        <dbReference type="ARBA" id="ARBA00004141"/>
    </source>
</evidence>
<dbReference type="RefSeq" id="WP_036434601.1">
    <property type="nucleotide sequence ID" value="NZ_LR215039.1"/>
</dbReference>
<protein>
    <submittedName>
        <fullName evidence="6">ZIP Zinc transporter</fullName>
    </submittedName>
</protein>
<dbReference type="KEGG" id="mcou:NCTC10179_00181"/>
<organism evidence="6 7">
    <name type="scientific">Mycoplasmopsis columboralis</name>
    <dbReference type="NCBI Taxonomy" id="171282"/>
    <lineage>
        <taxon>Bacteria</taxon>
        <taxon>Bacillati</taxon>
        <taxon>Mycoplasmatota</taxon>
        <taxon>Mycoplasmoidales</taxon>
        <taxon>Metamycoplasmataceae</taxon>
        <taxon>Mycoplasmopsis</taxon>
    </lineage>
</organism>
<dbReference type="Pfam" id="PF02535">
    <property type="entry name" value="Zip"/>
    <property type="match status" value="1"/>
</dbReference>
<dbReference type="InterPro" id="IPR003689">
    <property type="entry name" value="ZIP"/>
</dbReference>
<reference evidence="6 7" key="1">
    <citation type="submission" date="2019-01" db="EMBL/GenBank/DDBJ databases">
        <authorList>
            <consortium name="Pathogen Informatics"/>
        </authorList>
    </citation>
    <scope>NUCLEOTIDE SEQUENCE [LARGE SCALE GENOMIC DNA]</scope>
    <source>
        <strain evidence="6 7">NCTC10179</strain>
    </source>
</reference>
<feature type="transmembrane region" description="Helical" evidence="5">
    <location>
        <begin position="321"/>
        <end position="341"/>
    </location>
</feature>
<dbReference type="AlphaFoldDB" id="A0A449B629"/>
<feature type="transmembrane region" description="Helical" evidence="5">
    <location>
        <begin position="289"/>
        <end position="309"/>
    </location>
</feature>